<dbReference type="Gramene" id="rna48749">
    <property type="protein sequence ID" value="RHN42321.1"/>
    <property type="gene ID" value="gene48749"/>
</dbReference>
<protein>
    <submittedName>
        <fullName evidence="1">Putative codeine 3-O-demethylase</fullName>
        <ecNumber evidence="1">1.14.11.32</ecNumber>
    </submittedName>
</protein>
<keyword evidence="1" id="KW-0489">Methyltransferase</keyword>
<dbReference type="GO" id="GO:0102805">
    <property type="term" value="F:codeine O-demethylase activity"/>
    <property type="evidence" value="ECO:0007669"/>
    <property type="project" value="UniProtKB-EC"/>
</dbReference>
<dbReference type="EMBL" id="PSQE01000008">
    <property type="protein sequence ID" value="RHN42321.1"/>
    <property type="molecule type" value="Genomic_DNA"/>
</dbReference>
<accession>A0A396GQ72</accession>
<keyword evidence="1" id="KW-0560">Oxidoreductase</keyword>
<comment type="caution">
    <text evidence="1">The sequence shown here is derived from an EMBL/GenBank/DDBJ whole genome shotgun (WGS) entry which is preliminary data.</text>
</comment>
<keyword evidence="1" id="KW-0808">Transferase</keyword>
<dbReference type="AlphaFoldDB" id="A0A396GQ72"/>
<evidence type="ECO:0000313" key="2">
    <source>
        <dbReference type="Proteomes" id="UP000265566"/>
    </source>
</evidence>
<evidence type="ECO:0000313" key="1">
    <source>
        <dbReference type="EMBL" id="RHN42321.1"/>
    </source>
</evidence>
<dbReference type="Proteomes" id="UP000265566">
    <property type="component" value="Chromosome 8"/>
</dbReference>
<gene>
    <name evidence="1" type="ORF">MtrunA17_Chr8g0375611</name>
</gene>
<organism evidence="1 2">
    <name type="scientific">Medicago truncatula</name>
    <name type="common">Barrel medic</name>
    <name type="synonym">Medicago tribuloides</name>
    <dbReference type="NCBI Taxonomy" id="3880"/>
    <lineage>
        <taxon>Eukaryota</taxon>
        <taxon>Viridiplantae</taxon>
        <taxon>Streptophyta</taxon>
        <taxon>Embryophyta</taxon>
        <taxon>Tracheophyta</taxon>
        <taxon>Spermatophyta</taxon>
        <taxon>Magnoliopsida</taxon>
        <taxon>eudicotyledons</taxon>
        <taxon>Gunneridae</taxon>
        <taxon>Pentapetalae</taxon>
        <taxon>rosids</taxon>
        <taxon>fabids</taxon>
        <taxon>Fabales</taxon>
        <taxon>Fabaceae</taxon>
        <taxon>Papilionoideae</taxon>
        <taxon>50 kb inversion clade</taxon>
        <taxon>NPAAA clade</taxon>
        <taxon>Hologalegina</taxon>
        <taxon>IRL clade</taxon>
        <taxon>Trifolieae</taxon>
        <taxon>Medicago</taxon>
    </lineage>
</organism>
<dbReference type="GO" id="GO:0008168">
    <property type="term" value="F:methyltransferase activity"/>
    <property type="evidence" value="ECO:0007669"/>
    <property type="project" value="UniProtKB-KW"/>
</dbReference>
<dbReference type="EC" id="1.14.11.32" evidence="1"/>
<proteinExistence type="predicted"/>
<sequence>MEVMLRPAPTLVTPKTPALFKPIGVTDFCIGYLSKELRGKSFLDSLRIQNEDEKHVHLGIE</sequence>
<dbReference type="GO" id="GO:0032259">
    <property type="term" value="P:methylation"/>
    <property type="evidence" value="ECO:0007669"/>
    <property type="project" value="UniProtKB-KW"/>
</dbReference>
<name>A0A396GQ72_MEDTR</name>
<reference evidence="2" key="1">
    <citation type="journal article" date="2018" name="Nat. Plants">
        <title>Whole-genome landscape of Medicago truncatula symbiotic genes.</title>
        <authorList>
            <person name="Pecrix Y."/>
            <person name="Staton S.E."/>
            <person name="Sallet E."/>
            <person name="Lelandais-Briere C."/>
            <person name="Moreau S."/>
            <person name="Carrere S."/>
            <person name="Blein T."/>
            <person name="Jardinaud M.F."/>
            <person name="Latrasse D."/>
            <person name="Zouine M."/>
            <person name="Zahm M."/>
            <person name="Kreplak J."/>
            <person name="Mayjonade B."/>
            <person name="Satge C."/>
            <person name="Perez M."/>
            <person name="Cauet S."/>
            <person name="Marande W."/>
            <person name="Chantry-Darmon C."/>
            <person name="Lopez-Roques C."/>
            <person name="Bouchez O."/>
            <person name="Berard A."/>
            <person name="Debelle F."/>
            <person name="Munos S."/>
            <person name="Bendahmane A."/>
            <person name="Berges H."/>
            <person name="Niebel A."/>
            <person name="Buitink J."/>
            <person name="Frugier F."/>
            <person name="Benhamed M."/>
            <person name="Crespi M."/>
            <person name="Gouzy J."/>
            <person name="Gamas P."/>
        </authorList>
    </citation>
    <scope>NUCLEOTIDE SEQUENCE [LARGE SCALE GENOMIC DNA]</scope>
    <source>
        <strain evidence="2">cv. Jemalong A17</strain>
    </source>
</reference>